<protein>
    <submittedName>
        <fullName evidence="2">Putative secreted protein</fullName>
    </submittedName>
</protein>
<name>A0A6B0V147_IXORI</name>
<reference evidence="2" key="1">
    <citation type="submission" date="2019-12" db="EMBL/GenBank/DDBJ databases">
        <title>An insight into the sialome of adult female Ixodes ricinus ticks feeding for 6 days.</title>
        <authorList>
            <person name="Perner J."/>
            <person name="Ribeiro J.M.C."/>
        </authorList>
    </citation>
    <scope>NUCLEOTIDE SEQUENCE</scope>
    <source>
        <strain evidence="2">Semi-engorged</strain>
        <tissue evidence="2">Salivary glands</tissue>
    </source>
</reference>
<evidence type="ECO:0000256" key="1">
    <source>
        <dbReference type="SAM" id="SignalP"/>
    </source>
</evidence>
<keyword evidence="1" id="KW-0732">Signal</keyword>
<proteinExistence type="predicted"/>
<feature type="chain" id="PRO_5025565026" evidence="1">
    <location>
        <begin position="20"/>
        <end position="190"/>
    </location>
</feature>
<feature type="signal peptide" evidence="1">
    <location>
        <begin position="1"/>
        <end position="19"/>
    </location>
</feature>
<evidence type="ECO:0000313" key="2">
    <source>
        <dbReference type="EMBL" id="MXU95622.1"/>
    </source>
</evidence>
<accession>A0A6B0V147</accession>
<sequence length="190" mass="20957">MSGFAALVAHGLVLVLLAADELGRPAVVLGDAGAQGPSHELLLVERGHTAGRRVAVHEQHEGNPFALPGLLVLHHGHPAKRAKRRRRKEHRIQTEREMGPRTWRLCRTSRTVGAGRYSSACTGDCSRTRCFCSVSGQRSLLQGHRGHEINHEINRRAHVHRNLSKSCWSCLVALQLKQSGSCTTNHDNNK</sequence>
<dbReference type="AlphaFoldDB" id="A0A6B0V147"/>
<organism evidence="2">
    <name type="scientific">Ixodes ricinus</name>
    <name type="common">Common tick</name>
    <name type="synonym">Acarus ricinus</name>
    <dbReference type="NCBI Taxonomy" id="34613"/>
    <lineage>
        <taxon>Eukaryota</taxon>
        <taxon>Metazoa</taxon>
        <taxon>Ecdysozoa</taxon>
        <taxon>Arthropoda</taxon>
        <taxon>Chelicerata</taxon>
        <taxon>Arachnida</taxon>
        <taxon>Acari</taxon>
        <taxon>Parasitiformes</taxon>
        <taxon>Ixodida</taxon>
        <taxon>Ixodoidea</taxon>
        <taxon>Ixodidae</taxon>
        <taxon>Ixodinae</taxon>
        <taxon>Ixodes</taxon>
    </lineage>
</organism>
<dbReference type="EMBL" id="GIFC01013539">
    <property type="protein sequence ID" value="MXU95622.1"/>
    <property type="molecule type" value="Transcribed_RNA"/>
</dbReference>